<dbReference type="Proteomes" id="UP000030748">
    <property type="component" value="Unassembled WGS sequence"/>
</dbReference>
<evidence type="ECO:0000256" key="9">
    <source>
        <dbReference type="ARBA" id="ARBA00023180"/>
    </source>
</evidence>
<keyword evidence="3 10" id="KW-0812">Transmembrane</keyword>
<evidence type="ECO:0000256" key="10">
    <source>
        <dbReference type="SAM" id="Phobius"/>
    </source>
</evidence>
<organism evidence="11 12">
    <name type="scientific">Erythranthe guttata</name>
    <name type="common">Yellow monkey flower</name>
    <name type="synonym">Mimulus guttatus</name>
    <dbReference type="NCBI Taxonomy" id="4155"/>
    <lineage>
        <taxon>Eukaryota</taxon>
        <taxon>Viridiplantae</taxon>
        <taxon>Streptophyta</taxon>
        <taxon>Embryophyta</taxon>
        <taxon>Tracheophyta</taxon>
        <taxon>Spermatophyta</taxon>
        <taxon>Magnoliopsida</taxon>
        <taxon>eudicotyledons</taxon>
        <taxon>Gunneridae</taxon>
        <taxon>Pentapetalae</taxon>
        <taxon>asterids</taxon>
        <taxon>lamiids</taxon>
        <taxon>Lamiales</taxon>
        <taxon>Phrymaceae</taxon>
        <taxon>Erythranthe</taxon>
    </lineage>
</organism>
<dbReference type="GO" id="GO:0038023">
    <property type="term" value="F:signaling receptor activity"/>
    <property type="evidence" value="ECO:0000318"/>
    <property type="project" value="GO_Central"/>
</dbReference>
<sequence length="264" mass="29492">KKITPIIHTSMNQLQHLNLSHANFTGIVPNNLGNLSRLRVLDLSRNSFTWELPFLGNMNWLEYLDLSQTNIIFLSDKCSLKSLELNANQLYGDISRVMTGCWISKLENLNLRGNYFNGTIPVFLGKLSIRSYLLRISSNMLSGPIPSSVGSLGNLTKLDISNNHFSSARPECWPNFQPLLIATLSSNQLTGFIPNSIGGAYSLQWLHLNNNSLTGQLPSALKNCTLLRVLDIGDNNLSGNLFGYWTSSSYSAIVYLCFLILRYL</sequence>
<dbReference type="PANTHER" id="PTHR27000:SF642">
    <property type="entry name" value="INACTIVE LEUCINE-RICH REPEAT RECEPTOR KINASE XIAO-RELATED"/>
    <property type="match status" value="1"/>
</dbReference>
<dbReference type="GO" id="GO:0051707">
    <property type="term" value="P:response to other organism"/>
    <property type="evidence" value="ECO:0007669"/>
    <property type="project" value="UniProtKB-ARBA"/>
</dbReference>
<dbReference type="GO" id="GO:0005886">
    <property type="term" value="C:plasma membrane"/>
    <property type="evidence" value="ECO:0000318"/>
    <property type="project" value="GO_Central"/>
</dbReference>
<dbReference type="AlphaFoldDB" id="A0A022Q7T0"/>
<evidence type="ECO:0000313" key="11">
    <source>
        <dbReference type="EMBL" id="EYU24752.1"/>
    </source>
</evidence>
<dbReference type="GO" id="GO:0006952">
    <property type="term" value="P:defense response"/>
    <property type="evidence" value="ECO:0007669"/>
    <property type="project" value="UniProtKB-ARBA"/>
</dbReference>
<dbReference type="Pfam" id="PF00560">
    <property type="entry name" value="LRR_1"/>
    <property type="match status" value="3"/>
</dbReference>
<evidence type="ECO:0000256" key="6">
    <source>
        <dbReference type="ARBA" id="ARBA00022989"/>
    </source>
</evidence>
<gene>
    <name evidence="11" type="ORF">MIMGU_mgv1a023005mg</name>
</gene>
<evidence type="ECO:0000256" key="5">
    <source>
        <dbReference type="ARBA" id="ARBA00022737"/>
    </source>
</evidence>
<reference evidence="11 12" key="1">
    <citation type="journal article" date="2013" name="Proc. Natl. Acad. Sci. U.S.A.">
        <title>Fine-scale variation in meiotic recombination in Mimulus inferred from population shotgun sequencing.</title>
        <authorList>
            <person name="Hellsten U."/>
            <person name="Wright K.M."/>
            <person name="Jenkins J."/>
            <person name="Shu S."/>
            <person name="Yuan Y."/>
            <person name="Wessler S.R."/>
            <person name="Schmutz J."/>
            <person name="Willis J.H."/>
            <person name="Rokhsar D.S."/>
        </authorList>
    </citation>
    <scope>NUCLEOTIDE SEQUENCE [LARGE SCALE GENOMIC DNA]</scope>
    <source>
        <strain evidence="12">cv. DUN x IM62</strain>
    </source>
</reference>
<keyword evidence="7 10" id="KW-0472">Membrane</keyword>
<dbReference type="FunFam" id="3.80.10.10:FF:000041">
    <property type="entry name" value="LRR receptor-like serine/threonine-protein kinase ERECTA"/>
    <property type="match status" value="1"/>
</dbReference>
<evidence type="ECO:0008006" key="13">
    <source>
        <dbReference type="Google" id="ProtNLM"/>
    </source>
</evidence>
<dbReference type="STRING" id="4155.A0A022Q7T0"/>
<evidence type="ECO:0000256" key="1">
    <source>
        <dbReference type="ARBA" id="ARBA00004479"/>
    </source>
</evidence>
<proteinExistence type="predicted"/>
<dbReference type="EMBL" id="KI632112">
    <property type="protein sequence ID" value="EYU24752.1"/>
    <property type="molecule type" value="Genomic_DNA"/>
</dbReference>
<keyword evidence="6 10" id="KW-1133">Transmembrane helix</keyword>
<keyword evidence="8" id="KW-0675">Receptor</keyword>
<dbReference type="Pfam" id="PF13855">
    <property type="entry name" value="LRR_8"/>
    <property type="match status" value="1"/>
</dbReference>
<dbReference type="Gene3D" id="3.80.10.10">
    <property type="entry name" value="Ribonuclease Inhibitor"/>
    <property type="match status" value="1"/>
</dbReference>
<keyword evidence="5" id="KW-0677">Repeat</keyword>
<evidence type="ECO:0000256" key="4">
    <source>
        <dbReference type="ARBA" id="ARBA00022729"/>
    </source>
</evidence>
<feature type="non-terminal residue" evidence="11">
    <location>
        <position position="1"/>
    </location>
</feature>
<evidence type="ECO:0000256" key="8">
    <source>
        <dbReference type="ARBA" id="ARBA00023170"/>
    </source>
</evidence>
<accession>A0A022Q7T0</accession>
<dbReference type="InterPro" id="IPR001611">
    <property type="entry name" value="Leu-rich_rpt"/>
</dbReference>
<evidence type="ECO:0000256" key="3">
    <source>
        <dbReference type="ARBA" id="ARBA00022692"/>
    </source>
</evidence>
<feature type="transmembrane region" description="Helical" evidence="10">
    <location>
        <begin position="242"/>
        <end position="261"/>
    </location>
</feature>
<keyword evidence="9" id="KW-0325">Glycoprotein</keyword>
<evidence type="ECO:0000313" key="12">
    <source>
        <dbReference type="Proteomes" id="UP000030748"/>
    </source>
</evidence>
<name>A0A022Q7T0_ERYGU</name>
<dbReference type="InterPro" id="IPR003591">
    <property type="entry name" value="Leu-rich_rpt_typical-subtyp"/>
</dbReference>
<evidence type="ECO:0000256" key="7">
    <source>
        <dbReference type="ARBA" id="ARBA00023136"/>
    </source>
</evidence>
<protein>
    <recommendedName>
        <fullName evidence="13">Leucine-rich repeat-containing N-terminal plant-type domain-containing protein</fullName>
    </recommendedName>
</protein>
<keyword evidence="2" id="KW-0433">Leucine-rich repeat</keyword>
<dbReference type="PANTHER" id="PTHR27000">
    <property type="entry name" value="LEUCINE-RICH REPEAT RECEPTOR-LIKE PROTEIN KINASE FAMILY PROTEIN-RELATED"/>
    <property type="match status" value="1"/>
</dbReference>
<dbReference type="SUPFAM" id="SSF52058">
    <property type="entry name" value="L domain-like"/>
    <property type="match status" value="1"/>
</dbReference>
<keyword evidence="4" id="KW-0732">Signal</keyword>
<comment type="subcellular location">
    <subcellularLocation>
        <location evidence="1">Membrane</location>
        <topology evidence="1">Single-pass type I membrane protein</topology>
    </subcellularLocation>
</comment>
<keyword evidence="12" id="KW-1185">Reference proteome</keyword>
<dbReference type="SMART" id="SM00369">
    <property type="entry name" value="LRR_TYP"/>
    <property type="match status" value="3"/>
</dbReference>
<evidence type="ECO:0000256" key="2">
    <source>
        <dbReference type="ARBA" id="ARBA00022614"/>
    </source>
</evidence>
<dbReference type="InterPro" id="IPR032675">
    <property type="entry name" value="LRR_dom_sf"/>
</dbReference>